<evidence type="ECO:0000259" key="9">
    <source>
        <dbReference type="PROSITE" id="PS50125"/>
    </source>
</evidence>
<dbReference type="GO" id="GO:0004016">
    <property type="term" value="F:adenylate cyclase activity"/>
    <property type="evidence" value="ECO:0007669"/>
    <property type="project" value="UniProtKB-ARBA"/>
</dbReference>
<gene>
    <name evidence="10" type="ORF">GCM10017056_30650</name>
</gene>
<evidence type="ECO:0000256" key="1">
    <source>
        <dbReference type="ARBA" id="ARBA00004370"/>
    </source>
</evidence>
<dbReference type="GO" id="GO:0000166">
    <property type="term" value="F:nucleotide binding"/>
    <property type="evidence" value="ECO:0007669"/>
    <property type="project" value="UniProtKB-KW"/>
</dbReference>
<reference evidence="10" key="1">
    <citation type="journal article" date="2014" name="Int. J. Syst. Evol. Microbiol.">
        <title>Complete genome sequence of Corynebacterium casei LMG S-19264T (=DSM 44701T), isolated from a smear-ripened cheese.</title>
        <authorList>
            <consortium name="US DOE Joint Genome Institute (JGI-PGF)"/>
            <person name="Walter F."/>
            <person name="Albersmeier A."/>
            <person name="Kalinowski J."/>
            <person name="Ruckert C."/>
        </authorList>
    </citation>
    <scope>NUCLEOTIDE SEQUENCE</scope>
    <source>
        <strain evidence="10">KCTC 42650</strain>
    </source>
</reference>
<dbReference type="InterPro" id="IPR001054">
    <property type="entry name" value="A/G_cyclase"/>
</dbReference>
<dbReference type="SMART" id="SM00044">
    <property type="entry name" value="CYCc"/>
    <property type="match status" value="1"/>
</dbReference>
<dbReference type="Proteomes" id="UP000626220">
    <property type="component" value="Unassembled WGS sequence"/>
</dbReference>
<feature type="transmembrane region" description="Helical" evidence="8">
    <location>
        <begin position="131"/>
        <end position="150"/>
    </location>
</feature>
<evidence type="ECO:0000256" key="7">
    <source>
        <dbReference type="RuleBase" id="RU000405"/>
    </source>
</evidence>
<feature type="transmembrane region" description="Helical" evidence="8">
    <location>
        <begin position="30"/>
        <end position="49"/>
    </location>
</feature>
<sequence length="404" mass="43892">MIGSKLLDWFTRAPPGASLAERRMYPIARFGLPMGLAVHALYAGLFFHIGQTVLGWYNLAILPIWAYAVWAAVTLRSMKLALVLAAMIETTIHALLATLYMGLQPFFLSYMLFTVILPPLFAYWTRATRIAISMTAAVLMTAFGAFAVASEPWQPLSTGWNLFFFIQNFGAAIVFVGMMMALLDYAIRTAEAGLTREFDRAEGLLRNILPDPVAARLKDSPEVIAEEHAEVSVLFADIVGFTRTSATLPPAGLVAMLDGLFRRFDTLAERHGCEKIKTIGDAYMAATGLPEARADHARAAVALALDMLGAVEEFTRATGTPLAVRVGINSGPVVAGVIGRRKFAYDLWGDTVNVAARMEEIGAPGAVWITAQTRAALGREFDCRPLGAVTIRGKGEVEAFEVTR</sequence>
<dbReference type="PANTHER" id="PTHR11920">
    <property type="entry name" value="GUANYLYL CYCLASE"/>
    <property type="match status" value="1"/>
</dbReference>
<dbReference type="SUPFAM" id="SSF55073">
    <property type="entry name" value="Nucleotide cyclase"/>
    <property type="match status" value="1"/>
</dbReference>
<dbReference type="InterPro" id="IPR029787">
    <property type="entry name" value="Nucleotide_cyclase"/>
</dbReference>
<protein>
    <recommendedName>
        <fullName evidence="9">Guanylate cyclase domain-containing protein</fullName>
    </recommendedName>
</protein>
<keyword evidence="3" id="KW-0547">Nucleotide-binding</keyword>
<dbReference type="AlphaFoldDB" id="A0A8J3M860"/>
<comment type="similarity">
    <text evidence="7">Belongs to the adenylyl cyclase class-4/guanylyl cyclase family.</text>
</comment>
<keyword evidence="5 8" id="KW-0472">Membrane</keyword>
<dbReference type="InterPro" id="IPR018297">
    <property type="entry name" value="A/G_cyclase_CS"/>
</dbReference>
<evidence type="ECO:0000256" key="5">
    <source>
        <dbReference type="ARBA" id="ARBA00023136"/>
    </source>
</evidence>
<comment type="caution">
    <text evidence="10">The sequence shown here is derived from an EMBL/GenBank/DDBJ whole genome shotgun (WGS) entry which is preliminary data.</text>
</comment>
<evidence type="ECO:0000256" key="8">
    <source>
        <dbReference type="SAM" id="Phobius"/>
    </source>
</evidence>
<feature type="transmembrane region" description="Helical" evidence="8">
    <location>
        <begin position="55"/>
        <end position="73"/>
    </location>
</feature>
<proteinExistence type="inferred from homology"/>
<feature type="transmembrane region" description="Helical" evidence="8">
    <location>
        <begin position="107"/>
        <end position="124"/>
    </location>
</feature>
<evidence type="ECO:0000313" key="10">
    <source>
        <dbReference type="EMBL" id="GHF57084.1"/>
    </source>
</evidence>
<evidence type="ECO:0000256" key="6">
    <source>
        <dbReference type="ARBA" id="ARBA00023239"/>
    </source>
</evidence>
<keyword evidence="2 8" id="KW-0812">Transmembrane</keyword>
<dbReference type="EMBL" id="BNCJ01000009">
    <property type="protein sequence ID" value="GHF57084.1"/>
    <property type="molecule type" value="Genomic_DNA"/>
</dbReference>
<dbReference type="RefSeq" id="WP_229864156.1">
    <property type="nucleotide sequence ID" value="NZ_BNCJ01000009.1"/>
</dbReference>
<keyword evidence="11" id="KW-1185">Reference proteome</keyword>
<dbReference type="PROSITE" id="PS00452">
    <property type="entry name" value="GUANYLATE_CYCLASE_1"/>
    <property type="match status" value="1"/>
</dbReference>
<reference evidence="10" key="2">
    <citation type="submission" date="2020-09" db="EMBL/GenBank/DDBJ databases">
        <authorList>
            <person name="Sun Q."/>
            <person name="Kim S."/>
        </authorList>
    </citation>
    <scope>NUCLEOTIDE SEQUENCE</scope>
    <source>
        <strain evidence="10">KCTC 42650</strain>
    </source>
</reference>
<keyword evidence="4 8" id="KW-1133">Transmembrane helix</keyword>
<evidence type="ECO:0000313" key="11">
    <source>
        <dbReference type="Proteomes" id="UP000626220"/>
    </source>
</evidence>
<comment type="subcellular location">
    <subcellularLocation>
        <location evidence="1">Membrane</location>
    </subcellularLocation>
</comment>
<organism evidence="10 11">
    <name type="scientific">Seohaeicola zhoushanensis</name>
    <dbReference type="NCBI Taxonomy" id="1569283"/>
    <lineage>
        <taxon>Bacteria</taxon>
        <taxon>Pseudomonadati</taxon>
        <taxon>Pseudomonadota</taxon>
        <taxon>Alphaproteobacteria</taxon>
        <taxon>Rhodobacterales</taxon>
        <taxon>Roseobacteraceae</taxon>
        <taxon>Seohaeicola</taxon>
    </lineage>
</organism>
<dbReference type="PROSITE" id="PS50125">
    <property type="entry name" value="GUANYLATE_CYCLASE_2"/>
    <property type="match status" value="1"/>
</dbReference>
<dbReference type="InterPro" id="IPR050401">
    <property type="entry name" value="Cyclic_nucleotide_synthase"/>
</dbReference>
<feature type="domain" description="Guanylate cyclase" evidence="9">
    <location>
        <begin position="232"/>
        <end position="359"/>
    </location>
</feature>
<feature type="transmembrane region" description="Helical" evidence="8">
    <location>
        <begin position="162"/>
        <end position="187"/>
    </location>
</feature>
<evidence type="ECO:0000256" key="4">
    <source>
        <dbReference type="ARBA" id="ARBA00022989"/>
    </source>
</evidence>
<accession>A0A8J3M860</accession>
<dbReference type="Pfam" id="PF00211">
    <property type="entry name" value="Guanylate_cyc"/>
    <property type="match status" value="1"/>
</dbReference>
<dbReference type="GO" id="GO:0009190">
    <property type="term" value="P:cyclic nucleotide biosynthetic process"/>
    <property type="evidence" value="ECO:0007669"/>
    <property type="project" value="InterPro"/>
</dbReference>
<feature type="transmembrane region" description="Helical" evidence="8">
    <location>
        <begin position="80"/>
        <end position="101"/>
    </location>
</feature>
<dbReference type="CDD" id="cd07302">
    <property type="entry name" value="CHD"/>
    <property type="match status" value="1"/>
</dbReference>
<name>A0A8J3M860_9RHOB</name>
<evidence type="ECO:0000256" key="3">
    <source>
        <dbReference type="ARBA" id="ARBA00022741"/>
    </source>
</evidence>
<keyword evidence="6 7" id="KW-0456">Lyase</keyword>
<dbReference type="GO" id="GO:0035556">
    <property type="term" value="P:intracellular signal transduction"/>
    <property type="evidence" value="ECO:0007669"/>
    <property type="project" value="InterPro"/>
</dbReference>
<dbReference type="GO" id="GO:0016020">
    <property type="term" value="C:membrane"/>
    <property type="evidence" value="ECO:0007669"/>
    <property type="project" value="UniProtKB-SubCell"/>
</dbReference>
<dbReference type="Gene3D" id="3.30.70.1230">
    <property type="entry name" value="Nucleotide cyclase"/>
    <property type="match status" value="1"/>
</dbReference>
<evidence type="ECO:0000256" key="2">
    <source>
        <dbReference type="ARBA" id="ARBA00022692"/>
    </source>
</evidence>
<dbReference type="PANTHER" id="PTHR11920:SF335">
    <property type="entry name" value="GUANYLATE CYCLASE"/>
    <property type="match status" value="1"/>
</dbReference>